<evidence type="ECO:0000256" key="1">
    <source>
        <dbReference type="SAM" id="MobiDB-lite"/>
    </source>
</evidence>
<feature type="region of interest" description="Disordered" evidence="1">
    <location>
        <begin position="1"/>
        <end position="51"/>
    </location>
</feature>
<dbReference type="AlphaFoldDB" id="A0A7S4RFJ0"/>
<organism evidence="2">
    <name type="scientific">Alexandrium monilatum</name>
    <dbReference type="NCBI Taxonomy" id="311494"/>
    <lineage>
        <taxon>Eukaryota</taxon>
        <taxon>Sar</taxon>
        <taxon>Alveolata</taxon>
        <taxon>Dinophyceae</taxon>
        <taxon>Gonyaulacales</taxon>
        <taxon>Pyrocystaceae</taxon>
        <taxon>Alexandrium</taxon>
    </lineage>
</organism>
<gene>
    <name evidence="2" type="ORF">AMON00008_LOCUS34481</name>
</gene>
<protein>
    <submittedName>
        <fullName evidence="2">Uncharacterized protein</fullName>
    </submittedName>
</protein>
<dbReference type="EMBL" id="HBNR01049360">
    <property type="protein sequence ID" value="CAE4612381.1"/>
    <property type="molecule type" value="Transcribed_RNA"/>
</dbReference>
<evidence type="ECO:0000313" key="2">
    <source>
        <dbReference type="EMBL" id="CAE4612381.1"/>
    </source>
</evidence>
<sequence length="177" mass="18761">MLYSRQPPYVRTAAAPPPADARPSRGAGWQGGARASLRGSGSPPAESVPRANSMAVPKAAFLGSAEPSLAKTMASRGERFKVRVKFKLMAAHVTQGRVQEAAREAFREAMTLPGSGIYVTAEPGQGLHRSSGWTVTASLWPRRDHVAEVGSKTEAYTAQPAIFAATLAERSSARSSR</sequence>
<accession>A0A7S4RFJ0</accession>
<reference evidence="2" key="1">
    <citation type="submission" date="2021-01" db="EMBL/GenBank/DDBJ databases">
        <authorList>
            <person name="Corre E."/>
            <person name="Pelletier E."/>
            <person name="Niang G."/>
            <person name="Scheremetjew M."/>
            <person name="Finn R."/>
            <person name="Kale V."/>
            <person name="Holt S."/>
            <person name="Cochrane G."/>
            <person name="Meng A."/>
            <person name="Brown T."/>
            <person name="Cohen L."/>
        </authorList>
    </citation>
    <scope>NUCLEOTIDE SEQUENCE</scope>
    <source>
        <strain evidence="2">CCMP3105</strain>
    </source>
</reference>
<feature type="compositionally biased region" description="Low complexity" evidence="1">
    <location>
        <begin position="24"/>
        <end position="42"/>
    </location>
</feature>
<proteinExistence type="predicted"/>
<name>A0A7S4RFJ0_9DINO</name>